<evidence type="ECO:0000256" key="7">
    <source>
        <dbReference type="ARBA" id="ARBA00022833"/>
    </source>
</evidence>
<evidence type="ECO:0000313" key="12">
    <source>
        <dbReference type="Proteomes" id="UP000198287"/>
    </source>
</evidence>
<name>A0A226DMM7_FOLCA</name>
<dbReference type="InterPro" id="IPR018497">
    <property type="entry name" value="Peptidase_M13_C"/>
</dbReference>
<evidence type="ECO:0000256" key="3">
    <source>
        <dbReference type="ARBA" id="ARBA00007357"/>
    </source>
</evidence>
<proteinExistence type="inferred from homology"/>
<feature type="domain" description="Peptidase M13 C-terminal" evidence="9">
    <location>
        <begin position="295"/>
        <end position="355"/>
    </location>
</feature>
<dbReference type="Pfam" id="PF05649">
    <property type="entry name" value="Peptidase_M13_N"/>
    <property type="match status" value="1"/>
</dbReference>
<comment type="subcellular location">
    <subcellularLocation>
        <location evidence="2">Cell membrane</location>
        <topology evidence="2">Single-pass type II membrane protein</topology>
    </subcellularLocation>
</comment>
<evidence type="ECO:0000259" key="9">
    <source>
        <dbReference type="Pfam" id="PF01431"/>
    </source>
</evidence>
<organism evidence="11 12">
    <name type="scientific">Folsomia candida</name>
    <name type="common">Springtail</name>
    <dbReference type="NCBI Taxonomy" id="158441"/>
    <lineage>
        <taxon>Eukaryota</taxon>
        <taxon>Metazoa</taxon>
        <taxon>Ecdysozoa</taxon>
        <taxon>Arthropoda</taxon>
        <taxon>Hexapoda</taxon>
        <taxon>Collembola</taxon>
        <taxon>Entomobryomorpha</taxon>
        <taxon>Isotomoidea</taxon>
        <taxon>Isotomidae</taxon>
        <taxon>Proisotominae</taxon>
        <taxon>Folsomia</taxon>
    </lineage>
</organism>
<evidence type="ECO:0000256" key="2">
    <source>
        <dbReference type="ARBA" id="ARBA00004401"/>
    </source>
</evidence>
<evidence type="ECO:0000256" key="6">
    <source>
        <dbReference type="ARBA" id="ARBA00022801"/>
    </source>
</evidence>
<keyword evidence="7" id="KW-0862">Zinc</keyword>
<dbReference type="InterPro" id="IPR024079">
    <property type="entry name" value="MetalloPept_cat_dom_sf"/>
</dbReference>
<reference evidence="11 12" key="1">
    <citation type="submission" date="2015-12" db="EMBL/GenBank/DDBJ databases">
        <title>The genome of Folsomia candida.</title>
        <authorList>
            <person name="Faddeeva A."/>
            <person name="Derks M.F."/>
            <person name="Anvar Y."/>
            <person name="Smit S."/>
            <person name="Van Straalen N."/>
            <person name="Roelofs D."/>
        </authorList>
    </citation>
    <scope>NUCLEOTIDE SEQUENCE [LARGE SCALE GENOMIC DNA]</scope>
    <source>
        <strain evidence="11 12">VU population</strain>
        <tissue evidence="11">Whole body</tissue>
    </source>
</reference>
<keyword evidence="12" id="KW-1185">Reference proteome</keyword>
<keyword evidence="8" id="KW-0482">Metalloprotease</keyword>
<evidence type="ECO:0000313" key="11">
    <source>
        <dbReference type="EMBL" id="OXA46268.1"/>
    </source>
</evidence>
<dbReference type="Pfam" id="PF01431">
    <property type="entry name" value="Peptidase_M13"/>
    <property type="match status" value="1"/>
</dbReference>
<dbReference type="GO" id="GO:0016485">
    <property type="term" value="P:protein processing"/>
    <property type="evidence" value="ECO:0007669"/>
    <property type="project" value="TreeGrafter"/>
</dbReference>
<evidence type="ECO:0000256" key="1">
    <source>
        <dbReference type="ARBA" id="ARBA00001947"/>
    </source>
</evidence>
<dbReference type="OrthoDB" id="6475849at2759"/>
<keyword evidence="4" id="KW-0645">Protease</keyword>
<dbReference type="Proteomes" id="UP000198287">
    <property type="component" value="Unassembled WGS sequence"/>
</dbReference>
<comment type="cofactor">
    <cofactor evidence="1">
        <name>Zn(2+)</name>
        <dbReference type="ChEBI" id="CHEBI:29105"/>
    </cofactor>
</comment>
<sequence>MKNWEVFVITNVLSFIGYKIIFPSEPAKKMEERCETNSACLMKAVQLFESSIDNSFPPCEDFYQFACHGWIKSRVAKLKETKAKSASRTSDLIKRNELSIRALLGKVETRKFKFKTPKKLNINNLPTESIPTWSSGSERKLKQFYTSCTTNTRGEDVINYEDGHGRDFSGTFTNWLSDATIVSPEPAVIDLYSGLSLDSNDFLENLKQVDKFNKILESIPSLDGAITSAQSTLLANATYSLVHDFVVLSPGEVSQREICKWNYLPMLKFGGDICIKSGKNSQQIWKMKNLPGFGEWCQAFRDDAVETILFRDQAQTDEHSPASIRVLGTLSNFKEFSDAFLCPRETRYNPSEKCRFF</sequence>
<dbReference type="GO" id="GO:0046872">
    <property type="term" value="F:metal ion binding"/>
    <property type="evidence" value="ECO:0007669"/>
    <property type="project" value="UniProtKB-KW"/>
</dbReference>
<dbReference type="Gene3D" id="3.40.390.10">
    <property type="entry name" value="Collagenase (Catalytic Domain)"/>
    <property type="match status" value="2"/>
</dbReference>
<evidence type="ECO:0000256" key="4">
    <source>
        <dbReference type="ARBA" id="ARBA00022670"/>
    </source>
</evidence>
<dbReference type="GO" id="GO:0004222">
    <property type="term" value="F:metalloendopeptidase activity"/>
    <property type="evidence" value="ECO:0007669"/>
    <property type="project" value="InterPro"/>
</dbReference>
<protein>
    <submittedName>
        <fullName evidence="11">Neprilysin</fullName>
    </submittedName>
</protein>
<dbReference type="PANTHER" id="PTHR11733">
    <property type="entry name" value="ZINC METALLOPROTEASE FAMILY M13 NEPRILYSIN-RELATED"/>
    <property type="match status" value="1"/>
</dbReference>
<comment type="caution">
    <text evidence="11">The sequence shown here is derived from an EMBL/GenBank/DDBJ whole genome shotgun (WGS) entry which is preliminary data.</text>
</comment>
<dbReference type="PANTHER" id="PTHR11733:SF167">
    <property type="entry name" value="FI17812P1-RELATED"/>
    <property type="match status" value="1"/>
</dbReference>
<evidence type="ECO:0000256" key="5">
    <source>
        <dbReference type="ARBA" id="ARBA00022723"/>
    </source>
</evidence>
<keyword evidence="5" id="KW-0479">Metal-binding</keyword>
<keyword evidence="6" id="KW-0378">Hydrolase</keyword>
<comment type="similarity">
    <text evidence="3">Belongs to the peptidase M13 family.</text>
</comment>
<evidence type="ECO:0000256" key="8">
    <source>
        <dbReference type="ARBA" id="ARBA00023049"/>
    </source>
</evidence>
<dbReference type="InterPro" id="IPR008753">
    <property type="entry name" value="Peptidase_M13_N"/>
</dbReference>
<dbReference type="GO" id="GO:0005886">
    <property type="term" value="C:plasma membrane"/>
    <property type="evidence" value="ECO:0007669"/>
    <property type="project" value="UniProtKB-SubCell"/>
</dbReference>
<dbReference type="AlphaFoldDB" id="A0A226DMM7"/>
<dbReference type="InterPro" id="IPR000718">
    <property type="entry name" value="Peptidase_M13"/>
</dbReference>
<feature type="domain" description="Peptidase M13 N-terminal" evidence="10">
    <location>
        <begin position="58"/>
        <end position="152"/>
    </location>
</feature>
<evidence type="ECO:0000259" key="10">
    <source>
        <dbReference type="Pfam" id="PF05649"/>
    </source>
</evidence>
<gene>
    <name evidence="11" type="ORF">Fcan01_18975</name>
</gene>
<dbReference type="SUPFAM" id="SSF55486">
    <property type="entry name" value="Metalloproteases ('zincins'), catalytic domain"/>
    <property type="match status" value="2"/>
</dbReference>
<accession>A0A226DMM7</accession>
<dbReference type="PROSITE" id="PS51885">
    <property type="entry name" value="NEPRILYSIN"/>
    <property type="match status" value="1"/>
</dbReference>
<dbReference type="EMBL" id="LNIX01000016">
    <property type="protein sequence ID" value="OXA46268.1"/>
    <property type="molecule type" value="Genomic_DNA"/>
</dbReference>